<dbReference type="Proteomes" id="UP000828048">
    <property type="component" value="Chromosome 12"/>
</dbReference>
<gene>
    <name evidence="1" type="ORF">Vadar_011658</name>
</gene>
<proteinExistence type="predicted"/>
<sequence length="210" mass="21785">MAATTHDIASRKLWGHEAFLNFPANLEYYQMPASSLLEDIRAAAVSAMATYMGSGGAGCSCSASGGGDPWPWQEVIDEFIGEEKMFYMPKMMVYMANAMQMPASSLSEDICAAAVSAMAAYMRVNSSGSGTEVVVCGPHGGNESSGSGGGVGGVESCGSGGGVGCSGSASGGGDPWPWQEVINEFIGEEEMFYTPKMMVYMANAMQVGPP</sequence>
<comment type="caution">
    <text evidence="1">The sequence shown here is derived from an EMBL/GenBank/DDBJ whole genome shotgun (WGS) entry which is preliminary data.</text>
</comment>
<keyword evidence="2" id="KW-1185">Reference proteome</keyword>
<evidence type="ECO:0000313" key="2">
    <source>
        <dbReference type="Proteomes" id="UP000828048"/>
    </source>
</evidence>
<dbReference type="EMBL" id="CM037162">
    <property type="protein sequence ID" value="KAH7862971.1"/>
    <property type="molecule type" value="Genomic_DNA"/>
</dbReference>
<protein>
    <submittedName>
        <fullName evidence="1">Uncharacterized protein</fullName>
    </submittedName>
</protein>
<name>A0ACB7ZBY1_9ERIC</name>
<organism evidence="1 2">
    <name type="scientific">Vaccinium darrowii</name>
    <dbReference type="NCBI Taxonomy" id="229202"/>
    <lineage>
        <taxon>Eukaryota</taxon>
        <taxon>Viridiplantae</taxon>
        <taxon>Streptophyta</taxon>
        <taxon>Embryophyta</taxon>
        <taxon>Tracheophyta</taxon>
        <taxon>Spermatophyta</taxon>
        <taxon>Magnoliopsida</taxon>
        <taxon>eudicotyledons</taxon>
        <taxon>Gunneridae</taxon>
        <taxon>Pentapetalae</taxon>
        <taxon>asterids</taxon>
        <taxon>Ericales</taxon>
        <taxon>Ericaceae</taxon>
        <taxon>Vaccinioideae</taxon>
        <taxon>Vaccinieae</taxon>
        <taxon>Vaccinium</taxon>
    </lineage>
</organism>
<accession>A0ACB7ZBY1</accession>
<reference evidence="1 2" key="1">
    <citation type="journal article" date="2021" name="Hortic Res">
        <title>High-quality reference genome and annotation aids understanding of berry development for evergreen blueberry (Vaccinium darrowii).</title>
        <authorList>
            <person name="Yu J."/>
            <person name="Hulse-Kemp A.M."/>
            <person name="Babiker E."/>
            <person name="Staton M."/>
        </authorList>
    </citation>
    <scope>NUCLEOTIDE SEQUENCE [LARGE SCALE GENOMIC DNA]</scope>
    <source>
        <strain evidence="2">cv. NJ 8807/NJ 8810</strain>
        <tissue evidence="1">Young leaf</tissue>
    </source>
</reference>
<evidence type="ECO:0000313" key="1">
    <source>
        <dbReference type="EMBL" id="KAH7862971.1"/>
    </source>
</evidence>